<dbReference type="Proteomes" id="UP000196531">
    <property type="component" value="Unassembled WGS sequence"/>
</dbReference>
<sequence>MRKLLLLLLTLVTASSIAWETDNFTSRRKILKASEEEKNSNLFNLNDEMNKKMLQVIEGVNDDYDCQEDMARIKKGKVPRIYSHIDDVLGGTHAAIEEFAEEGGAKLYDHSRAWLAKENIYSKNYGLQGSFNLNGHVIGPDKLGHFVDQGFDLMEVMIEKGINKEGFFASMEESNDLENGFYGISSSGVKSYGDMAANFSGLSFYYNLLFGANPQLKCDSRTKKYTMDYDFDWSDYVDDSWDEGVNCSFFYKVDNPFTGRTSRFNIKKTDEGDHLQKYLQGLRPPMACPSELNKCKTVSKRNCANYFTSPQCLRKVVTYNKCRVNSLTSVLKVTRNTNSPYKYNRDQSNGGSHESNSLFNK</sequence>
<dbReference type="AlphaFoldDB" id="A0A1Y5F6D5"/>
<gene>
    <name evidence="3" type="ORF">A9Q84_08340</name>
</gene>
<name>A0A1Y5F6D5_9BACT</name>
<evidence type="ECO:0000256" key="2">
    <source>
        <dbReference type="SAM" id="SignalP"/>
    </source>
</evidence>
<accession>A0A1Y5F6D5</accession>
<evidence type="ECO:0008006" key="5">
    <source>
        <dbReference type="Google" id="ProtNLM"/>
    </source>
</evidence>
<evidence type="ECO:0000313" key="4">
    <source>
        <dbReference type="Proteomes" id="UP000196531"/>
    </source>
</evidence>
<proteinExistence type="predicted"/>
<feature type="signal peptide" evidence="2">
    <location>
        <begin position="1"/>
        <end position="18"/>
    </location>
</feature>
<reference evidence="4" key="1">
    <citation type="journal article" date="2017" name="Proc. Natl. Acad. Sci. U.S.A.">
        <title>Simulation of Deepwater Horizon oil plume reveals substrate specialization within a complex community of hydrocarbon-degraders.</title>
        <authorList>
            <person name="Hu P."/>
            <person name="Dubinsky E.A."/>
            <person name="Probst A.J."/>
            <person name="Wang J."/>
            <person name="Sieber C.M.K."/>
            <person name="Tom L.M."/>
            <person name="Gardinali P."/>
            <person name="Banfield J.F."/>
            <person name="Atlas R.M."/>
            <person name="Andersen G.L."/>
        </authorList>
    </citation>
    <scope>NUCLEOTIDE SEQUENCE [LARGE SCALE GENOMIC DNA]</scope>
</reference>
<feature type="chain" id="PRO_5012825301" description="Lipoprotein" evidence="2">
    <location>
        <begin position="19"/>
        <end position="361"/>
    </location>
</feature>
<comment type="caution">
    <text evidence="3">The sequence shown here is derived from an EMBL/GenBank/DDBJ whole genome shotgun (WGS) entry which is preliminary data.</text>
</comment>
<evidence type="ECO:0000256" key="1">
    <source>
        <dbReference type="SAM" id="MobiDB-lite"/>
    </source>
</evidence>
<evidence type="ECO:0000313" key="3">
    <source>
        <dbReference type="EMBL" id="OUR96354.1"/>
    </source>
</evidence>
<organism evidence="3 4">
    <name type="scientific">Halobacteriovorax marinus</name>
    <dbReference type="NCBI Taxonomy" id="97084"/>
    <lineage>
        <taxon>Bacteria</taxon>
        <taxon>Pseudomonadati</taxon>
        <taxon>Bdellovibrionota</taxon>
        <taxon>Bacteriovoracia</taxon>
        <taxon>Bacteriovoracales</taxon>
        <taxon>Halobacteriovoraceae</taxon>
        <taxon>Halobacteriovorax</taxon>
    </lineage>
</organism>
<protein>
    <recommendedName>
        <fullName evidence="5">Lipoprotein</fullName>
    </recommendedName>
</protein>
<feature type="region of interest" description="Disordered" evidence="1">
    <location>
        <begin position="338"/>
        <end position="361"/>
    </location>
</feature>
<keyword evidence="2" id="KW-0732">Signal</keyword>
<dbReference type="EMBL" id="MAAO01000006">
    <property type="protein sequence ID" value="OUR96354.1"/>
    <property type="molecule type" value="Genomic_DNA"/>
</dbReference>